<dbReference type="EMBL" id="GIFC01009090">
    <property type="protein sequence ID" value="MXU91173.1"/>
    <property type="molecule type" value="Transcribed_RNA"/>
</dbReference>
<name>A0A6B0UNH7_IXORI</name>
<evidence type="ECO:0000256" key="1">
    <source>
        <dbReference type="SAM" id="SignalP"/>
    </source>
</evidence>
<accession>A0A6B0UNH7</accession>
<dbReference type="AlphaFoldDB" id="A0A6B0UNH7"/>
<proteinExistence type="predicted"/>
<reference evidence="2" key="1">
    <citation type="submission" date="2019-12" db="EMBL/GenBank/DDBJ databases">
        <title>An insight into the sialome of adult female Ixodes ricinus ticks feeding for 6 days.</title>
        <authorList>
            <person name="Perner J."/>
            <person name="Ribeiro J.M.C."/>
        </authorList>
    </citation>
    <scope>NUCLEOTIDE SEQUENCE</scope>
    <source>
        <strain evidence="2">Semi-engorged</strain>
        <tissue evidence="2">Salivary glands</tissue>
    </source>
</reference>
<protein>
    <submittedName>
        <fullName evidence="2">Putative secreted protein</fullName>
    </submittedName>
</protein>
<organism evidence="2">
    <name type="scientific">Ixodes ricinus</name>
    <name type="common">Common tick</name>
    <name type="synonym">Acarus ricinus</name>
    <dbReference type="NCBI Taxonomy" id="34613"/>
    <lineage>
        <taxon>Eukaryota</taxon>
        <taxon>Metazoa</taxon>
        <taxon>Ecdysozoa</taxon>
        <taxon>Arthropoda</taxon>
        <taxon>Chelicerata</taxon>
        <taxon>Arachnida</taxon>
        <taxon>Acari</taxon>
        <taxon>Parasitiformes</taxon>
        <taxon>Ixodida</taxon>
        <taxon>Ixodoidea</taxon>
        <taxon>Ixodidae</taxon>
        <taxon>Ixodinae</taxon>
        <taxon>Ixodes</taxon>
    </lineage>
</organism>
<feature type="signal peptide" evidence="1">
    <location>
        <begin position="1"/>
        <end position="19"/>
    </location>
</feature>
<keyword evidence="1" id="KW-0732">Signal</keyword>
<feature type="chain" id="PRO_5025436824" evidence="1">
    <location>
        <begin position="20"/>
        <end position="120"/>
    </location>
</feature>
<evidence type="ECO:0000313" key="2">
    <source>
        <dbReference type="EMBL" id="MXU91173.1"/>
    </source>
</evidence>
<sequence length="120" mass="14472">MVRWYWAGCILLQLSQRMALDDEALWFTRNRLRQFREQKSCDRLGELAGSTRSTMSKLYFFTLHQEQGTIFRWASTNRLMQPLLQNCWQELLWYRTKSWLSLPSNSLWQFSQTDDLILLA</sequence>